<evidence type="ECO:0000259" key="18">
    <source>
        <dbReference type="Pfam" id="PF08573"/>
    </source>
</evidence>
<feature type="domain" description="DNA endonuclease activator Ctp1 C-terminal" evidence="18">
    <location>
        <begin position="1014"/>
        <end position="1051"/>
    </location>
</feature>
<dbReference type="PROSITE" id="PS50088">
    <property type="entry name" value="ANK_REPEAT"/>
    <property type="match status" value="3"/>
</dbReference>
<keyword evidence="16" id="KW-0175">Coiled coil</keyword>
<dbReference type="Proteomes" id="UP001054837">
    <property type="component" value="Unassembled WGS sequence"/>
</dbReference>
<feature type="repeat" description="ANK" evidence="15">
    <location>
        <begin position="262"/>
        <end position="294"/>
    </location>
</feature>
<evidence type="ECO:0000256" key="11">
    <source>
        <dbReference type="ARBA" id="ARBA00023028"/>
    </source>
</evidence>
<dbReference type="SMART" id="SM00248">
    <property type="entry name" value="ANK"/>
    <property type="match status" value="6"/>
</dbReference>
<keyword evidence="13" id="KW-0539">Nucleus</keyword>
<evidence type="ECO:0000256" key="13">
    <source>
        <dbReference type="ARBA" id="ARBA00023242"/>
    </source>
</evidence>
<dbReference type="Pfam" id="PF12796">
    <property type="entry name" value="Ank_2"/>
    <property type="match status" value="1"/>
</dbReference>
<dbReference type="Gene3D" id="1.25.40.20">
    <property type="entry name" value="Ankyrin repeat-containing domain"/>
    <property type="match status" value="1"/>
</dbReference>
<evidence type="ECO:0000256" key="16">
    <source>
        <dbReference type="SAM" id="Coils"/>
    </source>
</evidence>
<dbReference type="GO" id="GO:0090729">
    <property type="term" value="F:toxin activity"/>
    <property type="evidence" value="ECO:0007669"/>
    <property type="project" value="UniProtKB-KW"/>
</dbReference>
<evidence type="ECO:0000256" key="12">
    <source>
        <dbReference type="ARBA" id="ARBA00023043"/>
    </source>
</evidence>
<dbReference type="GO" id="GO:0044231">
    <property type="term" value="C:host cell presynaptic membrane"/>
    <property type="evidence" value="ECO:0007669"/>
    <property type="project" value="UniProtKB-KW"/>
</dbReference>
<keyword evidence="9" id="KW-0677">Repeat</keyword>
<evidence type="ECO:0000256" key="4">
    <source>
        <dbReference type="ARBA" id="ARBA00022483"/>
    </source>
</evidence>
<feature type="compositionally biased region" description="Low complexity" evidence="17">
    <location>
        <begin position="88"/>
        <end position="101"/>
    </location>
</feature>
<comment type="subcellular location">
    <subcellularLocation>
        <location evidence="1">Nucleus</location>
    </subcellularLocation>
    <subcellularLocation>
        <location evidence="3">Secreted</location>
    </subcellularLocation>
    <subcellularLocation>
        <location evidence="2">Target cell membrane</location>
    </subcellularLocation>
</comment>
<evidence type="ECO:0000256" key="5">
    <source>
        <dbReference type="ARBA" id="ARBA00022525"/>
    </source>
</evidence>
<evidence type="ECO:0000256" key="7">
    <source>
        <dbReference type="ARBA" id="ARBA00022656"/>
    </source>
</evidence>
<feature type="region of interest" description="Disordered" evidence="17">
    <location>
        <begin position="81"/>
        <end position="104"/>
    </location>
</feature>
<keyword evidence="4" id="KW-0268">Exocytosis</keyword>
<evidence type="ECO:0000256" key="6">
    <source>
        <dbReference type="ARBA" id="ARBA00022537"/>
    </source>
</evidence>
<dbReference type="AlphaFoldDB" id="A0AAV4Q060"/>
<feature type="region of interest" description="Disordered" evidence="17">
    <location>
        <begin position="365"/>
        <end position="386"/>
    </location>
</feature>
<evidence type="ECO:0000256" key="1">
    <source>
        <dbReference type="ARBA" id="ARBA00004123"/>
    </source>
</evidence>
<keyword evidence="5" id="KW-0964">Secreted</keyword>
<dbReference type="GO" id="GO:0006887">
    <property type="term" value="P:exocytosis"/>
    <property type="evidence" value="ECO:0007669"/>
    <property type="project" value="UniProtKB-KW"/>
</dbReference>
<keyword evidence="14" id="KW-1053">Target membrane</keyword>
<dbReference type="GO" id="GO:0005576">
    <property type="term" value="C:extracellular region"/>
    <property type="evidence" value="ECO:0007669"/>
    <property type="project" value="UniProtKB-SubCell"/>
</dbReference>
<evidence type="ECO:0000313" key="20">
    <source>
        <dbReference type="Proteomes" id="UP001054837"/>
    </source>
</evidence>
<organism evidence="19 20">
    <name type="scientific">Caerostris darwini</name>
    <dbReference type="NCBI Taxonomy" id="1538125"/>
    <lineage>
        <taxon>Eukaryota</taxon>
        <taxon>Metazoa</taxon>
        <taxon>Ecdysozoa</taxon>
        <taxon>Arthropoda</taxon>
        <taxon>Chelicerata</taxon>
        <taxon>Arachnida</taxon>
        <taxon>Araneae</taxon>
        <taxon>Araneomorphae</taxon>
        <taxon>Entelegynae</taxon>
        <taxon>Araneoidea</taxon>
        <taxon>Araneidae</taxon>
        <taxon>Caerostris</taxon>
    </lineage>
</organism>
<dbReference type="Pfam" id="PF08573">
    <property type="entry name" value="SAE2"/>
    <property type="match status" value="1"/>
</dbReference>
<keyword evidence="11" id="KW-0638">Presynaptic neurotoxin</keyword>
<dbReference type="PANTHER" id="PTHR46680">
    <property type="entry name" value="NF-KAPPA-B INHIBITOR ALPHA"/>
    <property type="match status" value="1"/>
</dbReference>
<feature type="region of interest" description="Disordered" evidence="17">
    <location>
        <begin position="604"/>
        <end position="654"/>
    </location>
</feature>
<keyword evidence="6" id="KW-1052">Target cell membrane</keyword>
<evidence type="ECO:0000256" key="17">
    <source>
        <dbReference type="SAM" id="MobiDB-lite"/>
    </source>
</evidence>
<dbReference type="SUPFAM" id="SSF48403">
    <property type="entry name" value="Ankyrin repeat"/>
    <property type="match status" value="1"/>
</dbReference>
<dbReference type="EMBL" id="BPLQ01003792">
    <property type="protein sequence ID" value="GIY03323.1"/>
    <property type="molecule type" value="Genomic_DNA"/>
</dbReference>
<dbReference type="GO" id="GO:0044218">
    <property type="term" value="C:other organism cell membrane"/>
    <property type="evidence" value="ECO:0007669"/>
    <property type="project" value="UniProtKB-KW"/>
</dbReference>
<feature type="compositionally biased region" description="Polar residues" evidence="17">
    <location>
        <begin position="521"/>
        <end position="531"/>
    </location>
</feature>
<feature type="compositionally biased region" description="Polar residues" evidence="17">
    <location>
        <begin position="641"/>
        <end position="654"/>
    </location>
</feature>
<dbReference type="Pfam" id="PF00023">
    <property type="entry name" value="Ank"/>
    <property type="match status" value="1"/>
</dbReference>
<keyword evidence="20" id="KW-1185">Reference proteome</keyword>
<dbReference type="InterPro" id="IPR051070">
    <property type="entry name" value="NF-kappa-B_inhibitor"/>
</dbReference>
<keyword evidence="8" id="KW-0528">Neurotoxin</keyword>
<evidence type="ECO:0000256" key="10">
    <source>
        <dbReference type="ARBA" id="ARBA00022763"/>
    </source>
</evidence>
<gene>
    <name evidence="19" type="primary">Bcl3</name>
    <name evidence="19" type="ORF">CDAR_430701</name>
</gene>
<evidence type="ECO:0000256" key="9">
    <source>
        <dbReference type="ARBA" id="ARBA00022737"/>
    </source>
</evidence>
<feature type="compositionally biased region" description="Basic and acidic residues" evidence="17">
    <location>
        <begin position="604"/>
        <end position="616"/>
    </location>
</feature>
<feature type="repeat" description="ANK" evidence="15">
    <location>
        <begin position="192"/>
        <end position="224"/>
    </location>
</feature>
<keyword evidence="12 15" id="KW-0040">ANK repeat</keyword>
<sequence length="1074" mass="120818">MFQIRGLKPVFARTHQEDNIIIHTASSYTMKWTMNHKPIIGVSSVSDVTDLIIENSFPLPPAPQRPVSPQNMVSQVVPHIPKKRKLSESSSSPADSNAPLNEPIDTDVCNMGKVHAAVQCSPHSAVKRTRTHLNHMNKKELNLLRVQIAMMSDSDGDRPIHVAVAQENFKLVHKLCALMLKASISMDLTNYLRQTPLHLAVMIGNVDLVKLLLKCGSSVTLRDRNGNSAIHLAVKSAVSQEVLNILLSHRDAKDILNSLDHEGYSALHYAVFKNNKIAVRCLQKVGAQMDVIDGKSGRTPLIHAILNRNEELVNLLLECGACPDMSDYSGRTAFELALHASTKSIVQLLENRLFANDPVCNSISEGAKAPKRTTAGRAKRSSKSKKEETIRTNFTYVINNVDCIVSQRNIMRSEQTDVSIKNLLKQVYAAHSTKVKSLEEENETLKNKLFEAEKKLQESKSDCKRCAELEQAFAACKSALQEQTKWFENFGQKLSISNSSENKISSRTSTLQSDGHDKISSNDQKSNQVSENSITKQVFLQNLMSLNPDENPDSLDLHTVPFLRNLDQDCSSLNNDSLILAPDTVDFGAENKINHKALESFKHRSDSVDKLKDKASAEINTSRKKRPSSESCMNPSKKLNEGNQNNSSDCSSDELNVVKVSTRTKKESLINEKEKSNLSKNIDNLNFKIDKNNAKKKNILVLDIEISKDISADCSDKIPNIETIKDCEIQLGSAISKGNIYQVSPSLIPLDKKSEKGSLQKQPMTEEDINDFQEPGAKQPEIQDIWTSCDKRNLKRKPILKNIKSSSKFKLTLDALPPNYKKPTYKQTKLSRSIFQPKNSASIETSDNTKRTANEDIDLVVILDSPIKNSGKSSMMDLDATCIPENYKYETLTSAKSSCDNSENEMEENAHLISDESFDENSCPSPVECSTSKYDSKPVDVSNENKKKDKFEDFLSNKKLGTIENLNSFDRLPKREEPNYKYKGETVRKRSERKQLNGYDCKECERYYADLGLSEEEKRERMNKCSRHRAKYAPPATPEHFWELDFPDTQECKARGYLNETQKVTLKTHRRRPL</sequence>
<evidence type="ECO:0000256" key="8">
    <source>
        <dbReference type="ARBA" id="ARBA00022699"/>
    </source>
</evidence>
<accession>A0AAV4Q060</accession>
<evidence type="ECO:0000256" key="14">
    <source>
        <dbReference type="ARBA" id="ARBA00023298"/>
    </source>
</evidence>
<evidence type="ECO:0000256" key="2">
    <source>
        <dbReference type="ARBA" id="ARBA00004175"/>
    </source>
</evidence>
<dbReference type="InterPro" id="IPR036770">
    <property type="entry name" value="Ankyrin_rpt-contain_sf"/>
</dbReference>
<dbReference type="GO" id="GO:0006281">
    <property type="term" value="P:DNA repair"/>
    <property type="evidence" value="ECO:0007669"/>
    <property type="project" value="InterPro"/>
</dbReference>
<dbReference type="GO" id="GO:0005829">
    <property type="term" value="C:cytosol"/>
    <property type="evidence" value="ECO:0007669"/>
    <property type="project" value="TreeGrafter"/>
</dbReference>
<feature type="coiled-coil region" evidence="16">
    <location>
        <begin position="421"/>
        <end position="462"/>
    </location>
</feature>
<dbReference type="InterPro" id="IPR013882">
    <property type="entry name" value="Ctp1_C"/>
</dbReference>
<keyword evidence="7" id="KW-0800">Toxin</keyword>
<dbReference type="GO" id="GO:0051059">
    <property type="term" value="F:NF-kappaB binding"/>
    <property type="evidence" value="ECO:0007669"/>
    <property type="project" value="TreeGrafter"/>
</dbReference>
<dbReference type="PANTHER" id="PTHR46680:SF3">
    <property type="entry name" value="NF-KAPPA-B INHIBITOR CACTUS"/>
    <property type="match status" value="1"/>
</dbReference>
<evidence type="ECO:0000313" key="19">
    <source>
        <dbReference type="EMBL" id="GIY03323.1"/>
    </source>
</evidence>
<name>A0AAV4Q060_9ARAC</name>
<keyword evidence="10" id="KW-0227">DNA damage</keyword>
<dbReference type="GO" id="GO:0005634">
    <property type="term" value="C:nucleus"/>
    <property type="evidence" value="ECO:0007669"/>
    <property type="project" value="UniProtKB-SubCell"/>
</dbReference>
<dbReference type="InterPro" id="IPR002110">
    <property type="entry name" value="Ankyrin_rpt"/>
</dbReference>
<proteinExistence type="predicted"/>
<keyword evidence="6" id="KW-0472">Membrane</keyword>
<feature type="repeat" description="ANK" evidence="15">
    <location>
        <begin position="296"/>
        <end position="328"/>
    </location>
</feature>
<evidence type="ECO:0000256" key="3">
    <source>
        <dbReference type="ARBA" id="ARBA00004613"/>
    </source>
</evidence>
<feature type="region of interest" description="Disordered" evidence="17">
    <location>
        <begin position="505"/>
        <end position="531"/>
    </location>
</feature>
<protein>
    <submittedName>
        <fullName evidence="19">B-cell lymphoma 3 protein homolog</fullName>
    </submittedName>
</protein>
<reference evidence="19 20" key="1">
    <citation type="submission" date="2021-06" db="EMBL/GenBank/DDBJ databases">
        <title>Caerostris darwini draft genome.</title>
        <authorList>
            <person name="Kono N."/>
            <person name="Arakawa K."/>
        </authorList>
    </citation>
    <scope>NUCLEOTIDE SEQUENCE [LARGE SCALE GENOMIC DNA]</scope>
</reference>
<evidence type="ECO:0000256" key="15">
    <source>
        <dbReference type="PROSITE-ProRule" id="PRU00023"/>
    </source>
</evidence>
<comment type="caution">
    <text evidence="19">The sequence shown here is derived from an EMBL/GenBank/DDBJ whole genome shotgun (WGS) entry which is preliminary data.</text>
</comment>
<dbReference type="PROSITE" id="PS50297">
    <property type="entry name" value="ANK_REP_REGION"/>
    <property type="match status" value="3"/>
</dbReference>
<dbReference type="GO" id="GO:0071356">
    <property type="term" value="P:cellular response to tumor necrosis factor"/>
    <property type="evidence" value="ECO:0007669"/>
    <property type="project" value="TreeGrafter"/>
</dbReference>